<keyword evidence="4 6" id="KW-0732">Signal</keyword>
<evidence type="ECO:0000256" key="3">
    <source>
        <dbReference type="ARBA" id="ARBA00022448"/>
    </source>
</evidence>
<evidence type="ECO:0000256" key="1">
    <source>
        <dbReference type="ARBA" id="ARBA00004196"/>
    </source>
</evidence>
<comment type="subcellular location">
    <subcellularLocation>
        <location evidence="1">Cell envelope</location>
    </subcellularLocation>
</comment>
<dbReference type="PROSITE" id="PS50983">
    <property type="entry name" value="FE_B12_PBP"/>
    <property type="match status" value="1"/>
</dbReference>
<dbReference type="PROSITE" id="PS51257">
    <property type="entry name" value="PROKAR_LIPOPROTEIN"/>
    <property type="match status" value="1"/>
</dbReference>
<accession>A0A163QB62</accession>
<name>A0A163QB62_9BACL</name>
<evidence type="ECO:0000256" key="2">
    <source>
        <dbReference type="ARBA" id="ARBA00008814"/>
    </source>
</evidence>
<feature type="region of interest" description="Disordered" evidence="5">
    <location>
        <begin position="28"/>
        <end position="53"/>
    </location>
</feature>
<feature type="chain" id="PRO_5039389546" evidence="6">
    <location>
        <begin position="23"/>
        <end position="316"/>
    </location>
</feature>
<dbReference type="Pfam" id="PF01497">
    <property type="entry name" value="Peripla_BP_2"/>
    <property type="match status" value="1"/>
</dbReference>
<sequence>MNKRTKQLLVSFMTLLLVFVLAACGNKSEEGASSGEKDSSKNETRIYKDEKGKEVEVPAEPKRVAMMAATYAGNLLELGITPIAVNEYPKQNKFYGNKLDKAEVVTADSYEKLLELKPDLIITYSDDKNIKKYEAIAPTVTMTYDKYDYMEQHVEIGKMVNKEKEAKTWVEEWKKKAADAREKVKAAIGEDKTFMVMEAYGKDMYVYGNNWGRGTEVIYQALELKAPKKLEEDVFGPGWKAISTEVIPTYAGDYIFVGSGAGNPDNSFMESDVWKELPAVKNGNAIKFDSESFYFNDPISLEKELDIIVEELTKKK</sequence>
<proteinExistence type="inferred from homology"/>
<evidence type="ECO:0000256" key="6">
    <source>
        <dbReference type="SAM" id="SignalP"/>
    </source>
</evidence>
<comment type="caution">
    <text evidence="8">The sequence shown here is derived from an EMBL/GenBank/DDBJ whole genome shotgun (WGS) entry which is preliminary data.</text>
</comment>
<dbReference type="OrthoDB" id="2241086at2"/>
<evidence type="ECO:0000256" key="5">
    <source>
        <dbReference type="SAM" id="MobiDB-lite"/>
    </source>
</evidence>
<dbReference type="CDD" id="cd01138">
    <property type="entry name" value="FeuA"/>
    <property type="match status" value="1"/>
</dbReference>
<dbReference type="PANTHER" id="PTHR30532:SF26">
    <property type="entry name" value="IRON(3+)-HYDROXAMATE-BINDING PROTEIN FHUD"/>
    <property type="match status" value="1"/>
</dbReference>
<dbReference type="InterPro" id="IPR051313">
    <property type="entry name" value="Bact_iron-sidero_bind"/>
</dbReference>
<organism evidence="8 9">
    <name type="scientific">Fictibacillus phosphorivorans</name>
    <dbReference type="NCBI Taxonomy" id="1221500"/>
    <lineage>
        <taxon>Bacteria</taxon>
        <taxon>Bacillati</taxon>
        <taxon>Bacillota</taxon>
        <taxon>Bacilli</taxon>
        <taxon>Bacillales</taxon>
        <taxon>Fictibacillaceae</taxon>
        <taxon>Fictibacillus</taxon>
    </lineage>
</organism>
<evidence type="ECO:0000313" key="9">
    <source>
        <dbReference type="Proteomes" id="UP000076567"/>
    </source>
</evidence>
<gene>
    <name evidence="8" type="ORF">AWM68_09350</name>
</gene>
<dbReference type="GO" id="GO:0005886">
    <property type="term" value="C:plasma membrane"/>
    <property type="evidence" value="ECO:0007669"/>
    <property type="project" value="UniProtKB-SubCell"/>
</dbReference>
<feature type="domain" description="Fe/B12 periplasmic-binding" evidence="7">
    <location>
        <begin position="63"/>
        <end position="316"/>
    </location>
</feature>
<dbReference type="AlphaFoldDB" id="A0A163QB62"/>
<dbReference type="Gene3D" id="3.40.50.1980">
    <property type="entry name" value="Nitrogenase molybdenum iron protein domain"/>
    <property type="match status" value="2"/>
</dbReference>
<dbReference type="RefSeq" id="WP_066243068.1">
    <property type="nucleotide sequence ID" value="NZ_LRFC01000034.1"/>
</dbReference>
<dbReference type="EMBL" id="LRFC01000034">
    <property type="protein sequence ID" value="KZE64848.1"/>
    <property type="molecule type" value="Genomic_DNA"/>
</dbReference>
<keyword evidence="9" id="KW-1185">Reference proteome</keyword>
<dbReference type="PANTHER" id="PTHR30532">
    <property type="entry name" value="IRON III DICITRATE-BINDING PERIPLASMIC PROTEIN"/>
    <property type="match status" value="1"/>
</dbReference>
<dbReference type="Proteomes" id="UP000076567">
    <property type="component" value="Unassembled WGS sequence"/>
</dbReference>
<dbReference type="SUPFAM" id="SSF53807">
    <property type="entry name" value="Helical backbone' metal receptor"/>
    <property type="match status" value="1"/>
</dbReference>
<reference evidence="9" key="1">
    <citation type="submission" date="2016-01" db="EMBL/GenBank/DDBJ databases">
        <title>Draft genome of Chromobacterium sp. F49.</title>
        <authorList>
            <person name="Hong K.W."/>
        </authorList>
    </citation>
    <scope>NUCLEOTIDE SEQUENCE [LARGE SCALE GENOMIC DNA]</scope>
    <source>
        <strain evidence="9">P7IIIA</strain>
    </source>
</reference>
<dbReference type="InterPro" id="IPR002491">
    <property type="entry name" value="ABC_transptr_periplasmic_BD"/>
</dbReference>
<evidence type="ECO:0000256" key="4">
    <source>
        <dbReference type="ARBA" id="ARBA00022729"/>
    </source>
</evidence>
<protein>
    <submittedName>
        <fullName evidence="8">ABC transporter substrate-binding protein</fullName>
    </submittedName>
</protein>
<feature type="signal peptide" evidence="6">
    <location>
        <begin position="1"/>
        <end position="22"/>
    </location>
</feature>
<keyword evidence="3" id="KW-0813">Transport</keyword>
<evidence type="ECO:0000259" key="7">
    <source>
        <dbReference type="PROSITE" id="PS50983"/>
    </source>
</evidence>
<dbReference type="GO" id="GO:0030288">
    <property type="term" value="C:outer membrane-bounded periplasmic space"/>
    <property type="evidence" value="ECO:0007669"/>
    <property type="project" value="TreeGrafter"/>
</dbReference>
<dbReference type="GO" id="GO:1901678">
    <property type="term" value="P:iron coordination entity transport"/>
    <property type="evidence" value="ECO:0007669"/>
    <property type="project" value="UniProtKB-ARBA"/>
</dbReference>
<evidence type="ECO:0000313" key="8">
    <source>
        <dbReference type="EMBL" id="KZE64848.1"/>
    </source>
</evidence>
<comment type="similarity">
    <text evidence="2">Belongs to the bacterial solute-binding protein 8 family.</text>
</comment>